<evidence type="ECO:0000256" key="3">
    <source>
        <dbReference type="ARBA" id="ARBA00023274"/>
    </source>
</evidence>
<evidence type="ECO:0000256" key="2">
    <source>
        <dbReference type="ARBA" id="ARBA00022980"/>
    </source>
</evidence>
<evidence type="ECO:0000313" key="9">
    <source>
        <dbReference type="Proteomes" id="UP000176770"/>
    </source>
</evidence>
<dbReference type="GO" id="GO:0022627">
    <property type="term" value="C:cytosolic small ribosomal subunit"/>
    <property type="evidence" value="ECO:0007669"/>
    <property type="project" value="TreeGrafter"/>
</dbReference>
<dbReference type="GO" id="GO:0003735">
    <property type="term" value="F:structural constituent of ribosome"/>
    <property type="evidence" value="ECO:0007669"/>
    <property type="project" value="InterPro"/>
</dbReference>
<dbReference type="Pfam" id="PF00380">
    <property type="entry name" value="Ribosomal_S9"/>
    <property type="match status" value="1"/>
</dbReference>
<evidence type="ECO:0000313" key="8">
    <source>
        <dbReference type="EMBL" id="OGZ62357.1"/>
    </source>
</evidence>
<evidence type="ECO:0000256" key="1">
    <source>
        <dbReference type="ARBA" id="ARBA00005251"/>
    </source>
</evidence>
<comment type="caution">
    <text evidence="8">The sequence shown here is derived from an EMBL/GenBank/DDBJ whole genome shotgun (WGS) entry which is preliminary data.</text>
</comment>
<organism evidence="8 9">
    <name type="scientific">Candidatus Spechtbacteria bacterium RIFCSPLOWO2_12_FULL_38_22</name>
    <dbReference type="NCBI Taxonomy" id="1802165"/>
    <lineage>
        <taxon>Bacteria</taxon>
        <taxon>Candidatus Spechtiibacteriota</taxon>
    </lineage>
</organism>
<gene>
    <name evidence="5" type="primary">rpsI</name>
    <name evidence="8" type="ORF">A3F94_03315</name>
</gene>
<dbReference type="EMBL" id="MHOK01000002">
    <property type="protein sequence ID" value="OGZ62357.1"/>
    <property type="molecule type" value="Genomic_DNA"/>
</dbReference>
<name>A0A1G2HIP5_9BACT</name>
<dbReference type="SUPFAM" id="SSF54211">
    <property type="entry name" value="Ribosomal protein S5 domain 2-like"/>
    <property type="match status" value="1"/>
</dbReference>
<evidence type="ECO:0000256" key="6">
    <source>
        <dbReference type="RuleBase" id="RU003815"/>
    </source>
</evidence>
<feature type="region of interest" description="Disordered" evidence="7">
    <location>
        <begin position="127"/>
        <end position="152"/>
    </location>
</feature>
<dbReference type="InterPro" id="IPR014721">
    <property type="entry name" value="Ribsml_uS5_D2-typ_fold_subgr"/>
</dbReference>
<dbReference type="AlphaFoldDB" id="A0A1G2HIP5"/>
<feature type="compositionally biased region" description="Polar residues" evidence="7">
    <location>
        <begin position="1"/>
        <end position="10"/>
    </location>
</feature>
<dbReference type="Gene3D" id="3.30.230.10">
    <property type="match status" value="1"/>
</dbReference>
<dbReference type="STRING" id="1802165.A3F94_03315"/>
<dbReference type="InterPro" id="IPR000754">
    <property type="entry name" value="Ribosomal_uS9"/>
</dbReference>
<reference evidence="8 9" key="1">
    <citation type="journal article" date="2016" name="Nat. Commun.">
        <title>Thousands of microbial genomes shed light on interconnected biogeochemical processes in an aquifer system.</title>
        <authorList>
            <person name="Anantharaman K."/>
            <person name="Brown C.T."/>
            <person name="Hug L.A."/>
            <person name="Sharon I."/>
            <person name="Castelle C.J."/>
            <person name="Probst A.J."/>
            <person name="Thomas B.C."/>
            <person name="Singh A."/>
            <person name="Wilkins M.J."/>
            <person name="Karaoz U."/>
            <person name="Brodie E.L."/>
            <person name="Williams K.H."/>
            <person name="Hubbard S.S."/>
            <person name="Banfield J.F."/>
        </authorList>
    </citation>
    <scope>NUCLEOTIDE SEQUENCE [LARGE SCALE GENOMIC DNA]</scope>
</reference>
<dbReference type="NCBIfam" id="NF001099">
    <property type="entry name" value="PRK00132.1"/>
    <property type="match status" value="1"/>
</dbReference>
<dbReference type="FunFam" id="3.30.230.10:FF:000001">
    <property type="entry name" value="30S ribosomal protein S9"/>
    <property type="match status" value="1"/>
</dbReference>
<dbReference type="Proteomes" id="UP000176770">
    <property type="component" value="Unassembled WGS sequence"/>
</dbReference>
<keyword evidence="3 5" id="KW-0687">Ribonucleoprotein</keyword>
<dbReference type="InterPro" id="IPR020568">
    <property type="entry name" value="Ribosomal_Su5_D2-typ_SF"/>
</dbReference>
<dbReference type="PROSITE" id="PS00360">
    <property type="entry name" value="RIBOSOMAL_S9"/>
    <property type="match status" value="1"/>
</dbReference>
<dbReference type="InterPro" id="IPR020574">
    <property type="entry name" value="Ribosomal_uS9_CS"/>
</dbReference>
<keyword evidence="2 5" id="KW-0689">Ribosomal protein</keyword>
<evidence type="ECO:0000256" key="7">
    <source>
        <dbReference type="SAM" id="MobiDB-lite"/>
    </source>
</evidence>
<sequence length="152" mass="17429">MPITKTQPKTPRSKKASTKLQESKKYFEAVGRRKTSIARVRIWESQDSSITVNSKNYKDFFSTEDLATISNAPLRKIKMLDNFKVSVITNGGGITGQAEAMRHGVARALVKYDPELRLRLKKSGYLKRDPRAKERKKYGLKKARKSPQWSKR</sequence>
<dbReference type="HAMAP" id="MF_00532_B">
    <property type="entry name" value="Ribosomal_uS9_B"/>
    <property type="match status" value="1"/>
</dbReference>
<proteinExistence type="inferred from homology"/>
<accession>A0A1G2HIP5</accession>
<dbReference type="InterPro" id="IPR023035">
    <property type="entry name" value="Ribosomal_uS9_bac/plastid"/>
</dbReference>
<evidence type="ECO:0000256" key="4">
    <source>
        <dbReference type="ARBA" id="ARBA00035259"/>
    </source>
</evidence>
<dbReference type="PANTHER" id="PTHR21569">
    <property type="entry name" value="RIBOSOMAL PROTEIN S9"/>
    <property type="match status" value="1"/>
</dbReference>
<dbReference type="PANTHER" id="PTHR21569:SF1">
    <property type="entry name" value="SMALL RIBOSOMAL SUBUNIT PROTEIN US9M"/>
    <property type="match status" value="1"/>
</dbReference>
<dbReference type="GO" id="GO:0006412">
    <property type="term" value="P:translation"/>
    <property type="evidence" value="ECO:0007669"/>
    <property type="project" value="UniProtKB-UniRule"/>
</dbReference>
<evidence type="ECO:0000256" key="5">
    <source>
        <dbReference type="HAMAP-Rule" id="MF_00532"/>
    </source>
</evidence>
<protein>
    <recommendedName>
        <fullName evidence="4 5">Small ribosomal subunit protein uS9</fullName>
    </recommendedName>
</protein>
<comment type="similarity">
    <text evidence="1 5 6">Belongs to the universal ribosomal protein uS9 family.</text>
</comment>
<feature type="compositionally biased region" description="Basic residues" evidence="7">
    <location>
        <begin position="133"/>
        <end position="152"/>
    </location>
</feature>
<dbReference type="GO" id="GO:0003723">
    <property type="term" value="F:RNA binding"/>
    <property type="evidence" value="ECO:0007669"/>
    <property type="project" value="TreeGrafter"/>
</dbReference>
<feature type="region of interest" description="Disordered" evidence="7">
    <location>
        <begin position="1"/>
        <end position="21"/>
    </location>
</feature>